<reference evidence="1 2" key="1">
    <citation type="submission" date="2014-08" db="EMBL/GenBank/DDBJ databases">
        <title>Genome sequence of Tetragenococcus muriaticus.</title>
        <authorList>
            <person name="Chuea-nongthon C."/>
            <person name="Rodtong S."/>
            <person name="Yongsawatdigul J."/>
            <person name="Steele J.L."/>
            <person name="Liu X.-y."/>
            <person name="Speers J."/>
            <person name="Glasner J.D."/>
            <person name="Neeno-Eckwall E.C."/>
        </authorList>
    </citation>
    <scope>NUCLEOTIDE SEQUENCE [LARGE SCALE GENOMIC DNA]</scope>
    <source>
        <strain evidence="1 2">PMC-11-5</strain>
    </source>
</reference>
<evidence type="ECO:0000313" key="1">
    <source>
        <dbReference type="EMBL" id="KFN93393.1"/>
    </source>
</evidence>
<organism evidence="1 2">
    <name type="scientific">Tetragenococcus muriaticus PMC-11-5</name>
    <dbReference type="NCBI Taxonomy" id="1302649"/>
    <lineage>
        <taxon>Bacteria</taxon>
        <taxon>Bacillati</taxon>
        <taxon>Bacillota</taxon>
        <taxon>Bacilli</taxon>
        <taxon>Lactobacillales</taxon>
        <taxon>Enterococcaceae</taxon>
        <taxon>Tetragenococcus</taxon>
    </lineage>
</organism>
<dbReference type="EMBL" id="JPVU01000039">
    <property type="protein sequence ID" value="KFN93393.1"/>
    <property type="molecule type" value="Genomic_DNA"/>
</dbReference>
<dbReference type="AlphaFoldDB" id="A0A091CF99"/>
<dbReference type="RefSeq" id="WP_038025516.1">
    <property type="nucleotide sequence ID" value="NZ_JPVU01000039.1"/>
</dbReference>
<protein>
    <submittedName>
        <fullName evidence="1">Uncharacterized protein</fullName>
    </submittedName>
</protein>
<gene>
    <name evidence="1" type="ORF">TMUPMC115_0419</name>
</gene>
<sequence>MQQVITSLALTLERIAHSHWIVDEITDDTVSPAVQSLAEQIMGEIKKQTELEITDNEVLVFYETTRRREL</sequence>
<comment type="caution">
    <text evidence="1">The sequence shown here is derived from an EMBL/GenBank/DDBJ whole genome shotgun (WGS) entry which is preliminary data.</text>
</comment>
<dbReference type="Proteomes" id="UP000029380">
    <property type="component" value="Unassembled WGS sequence"/>
</dbReference>
<dbReference type="PATRIC" id="fig|1302649.3.peg.419"/>
<name>A0A091CF99_9ENTE</name>
<proteinExistence type="predicted"/>
<evidence type="ECO:0000313" key="2">
    <source>
        <dbReference type="Proteomes" id="UP000029380"/>
    </source>
</evidence>
<accession>A0A091CF99</accession>